<proteinExistence type="predicted"/>
<organism evidence="2 3">
    <name type="scientific">Venturia effusa</name>
    <dbReference type="NCBI Taxonomy" id="50376"/>
    <lineage>
        <taxon>Eukaryota</taxon>
        <taxon>Fungi</taxon>
        <taxon>Dikarya</taxon>
        <taxon>Ascomycota</taxon>
        <taxon>Pezizomycotina</taxon>
        <taxon>Dothideomycetes</taxon>
        <taxon>Pleosporomycetidae</taxon>
        <taxon>Venturiales</taxon>
        <taxon>Venturiaceae</taxon>
        <taxon>Venturia</taxon>
    </lineage>
</organism>
<reference evidence="2 3" key="1">
    <citation type="submission" date="2019-07" db="EMBL/GenBank/DDBJ databases">
        <title>Finished genome of Venturia effusa.</title>
        <authorList>
            <person name="Young C.A."/>
            <person name="Cox M.P."/>
            <person name="Ganley A.R.D."/>
            <person name="David W.J."/>
        </authorList>
    </citation>
    <scope>NUCLEOTIDE SEQUENCE [LARGE SCALE GENOMIC DNA]</scope>
    <source>
        <strain evidence="3">albino</strain>
    </source>
</reference>
<evidence type="ECO:0000313" key="3">
    <source>
        <dbReference type="Proteomes" id="UP000316270"/>
    </source>
</evidence>
<dbReference type="EMBL" id="CP042185">
    <property type="protein sequence ID" value="QDS67761.1"/>
    <property type="molecule type" value="Genomic_DNA"/>
</dbReference>
<dbReference type="AlphaFoldDB" id="A0A517KWK6"/>
<protein>
    <submittedName>
        <fullName evidence="2">Uncharacterized protein</fullName>
    </submittedName>
</protein>
<sequence>MPQRRQRVVLQKNVKQAHDALNGIIFQPVPPFLGPTPVQLFMDEAEFKRHISRKFIDTKIPSPKGQGADGVVMDAGLSEPSPRQSIVEKTAAIEESASSHEARPANSQTQATDTDVHIEQQPENSQSKEAPRIAPFQSDRPPLPLSLKIRRIRKHHNRIPACVAGNVPNLAQCLINWHQQVGGQITELIRIEFWSSRFFGTKPFFCIDQGNVDFQRIQKVDVDIPIIKEMPGLSGRWTFFYMTGRQWQQYPNVPVQVTANLVAREFATRQALGLPMNLPVRFRKGQHVVIAFPSSCVSSRQEYHHDLAVDRIFVSIPRGKQRAEDTLKLRAEAMRKAKSEKPIVYRVETIDNMRGGRLPLMDAHGEHAQLRGFNRLGKEFGDGTLRMQYWEERVVPLDSI</sequence>
<evidence type="ECO:0000313" key="2">
    <source>
        <dbReference type="EMBL" id="QDS67761.1"/>
    </source>
</evidence>
<name>A0A517KWK6_9PEZI</name>
<gene>
    <name evidence="2" type="ORF">FKW77_006315</name>
</gene>
<dbReference type="OrthoDB" id="10362459at2759"/>
<feature type="region of interest" description="Disordered" evidence="1">
    <location>
        <begin position="94"/>
        <end position="138"/>
    </location>
</feature>
<accession>A0A517KWK6</accession>
<evidence type="ECO:0000256" key="1">
    <source>
        <dbReference type="SAM" id="MobiDB-lite"/>
    </source>
</evidence>
<keyword evidence="3" id="KW-1185">Reference proteome</keyword>
<dbReference type="Proteomes" id="UP000316270">
    <property type="component" value="Chromosome 1"/>
</dbReference>